<dbReference type="AlphaFoldDB" id="A0A7G9GV25"/>
<dbReference type="PANTHER" id="PTHR43423">
    <property type="entry name" value="ABC TRANSPORTER I FAMILY MEMBER 17"/>
    <property type="match status" value="1"/>
</dbReference>
<dbReference type="RefSeq" id="WP_187422675.1">
    <property type="nucleotide sequence ID" value="NZ_CP060637.1"/>
</dbReference>
<keyword evidence="5" id="KW-1185">Reference proteome</keyword>
<keyword evidence="2 4" id="KW-0067">ATP-binding</keyword>
<gene>
    <name evidence="4" type="ORF">H9Q81_06670</name>
</gene>
<organism evidence="4 5">
    <name type="scientific">Fusobacterium hominis</name>
    <dbReference type="NCBI Taxonomy" id="2764326"/>
    <lineage>
        <taxon>Bacteria</taxon>
        <taxon>Fusobacteriati</taxon>
        <taxon>Fusobacteriota</taxon>
        <taxon>Fusobacteriia</taxon>
        <taxon>Fusobacteriales</taxon>
        <taxon>Fusobacteriaceae</taxon>
        <taxon>Fusobacterium</taxon>
    </lineage>
</organism>
<name>A0A7G9GV25_9FUSO</name>
<dbReference type="PANTHER" id="PTHR43423:SF1">
    <property type="entry name" value="ABC TRANSPORTER I FAMILY MEMBER 17"/>
    <property type="match status" value="1"/>
</dbReference>
<evidence type="ECO:0000256" key="1">
    <source>
        <dbReference type="ARBA" id="ARBA00022741"/>
    </source>
</evidence>
<dbReference type="SMART" id="SM00382">
    <property type="entry name" value="AAA"/>
    <property type="match status" value="1"/>
</dbReference>
<dbReference type="KEGG" id="fho:H9Q81_06670"/>
<proteinExistence type="predicted"/>
<dbReference type="GO" id="GO:0005524">
    <property type="term" value="F:ATP binding"/>
    <property type="evidence" value="ECO:0007669"/>
    <property type="project" value="UniProtKB-KW"/>
</dbReference>
<dbReference type="PROSITE" id="PS50893">
    <property type="entry name" value="ABC_TRANSPORTER_2"/>
    <property type="match status" value="1"/>
</dbReference>
<dbReference type="GO" id="GO:0016887">
    <property type="term" value="F:ATP hydrolysis activity"/>
    <property type="evidence" value="ECO:0007669"/>
    <property type="project" value="InterPro"/>
</dbReference>
<evidence type="ECO:0000313" key="4">
    <source>
        <dbReference type="EMBL" id="QNM14657.1"/>
    </source>
</evidence>
<dbReference type="InterPro" id="IPR003593">
    <property type="entry name" value="AAA+_ATPase"/>
</dbReference>
<sequence length="208" mass="23781">MIILSTKDIVASDVIKYPNIYIPQYKVTFITGPSGCGKTTLFKIFNRTFDFKEGEVFYKNNNLLNMDPLKLRKSIILAGQDSFLFEGTTRENFQKFYEYRDIPQLSDEQIQYYLKLTLVNASLDTLCETLSGGQRHRIFISIMCSFKPDVILLDEPTAALDENTASCFLNNIINFCKLEKITPVIISHSNKLTQDFADHIINLGGHNE</sequence>
<keyword evidence="1" id="KW-0547">Nucleotide-binding</keyword>
<evidence type="ECO:0000259" key="3">
    <source>
        <dbReference type="PROSITE" id="PS50893"/>
    </source>
</evidence>
<reference evidence="4 5" key="1">
    <citation type="submission" date="2020-08" db="EMBL/GenBank/DDBJ databases">
        <authorList>
            <person name="Liu C."/>
            <person name="Sun Q."/>
        </authorList>
    </citation>
    <scope>NUCLEOTIDE SEQUENCE [LARGE SCALE GENOMIC DNA]</scope>
    <source>
        <strain evidence="4 5">NSJ-57</strain>
    </source>
</reference>
<dbReference type="EMBL" id="CP060637">
    <property type="protein sequence ID" value="QNM14657.1"/>
    <property type="molecule type" value="Genomic_DNA"/>
</dbReference>
<protein>
    <submittedName>
        <fullName evidence="4">ATP-binding cassette domain-containing protein</fullName>
    </submittedName>
</protein>
<accession>A0A7G9GV25</accession>
<dbReference type="Gene3D" id="3.40.50.300">
    <property type="entry name" value="P-loop containing nucleotide triphosphate hydrolases"/>
    <property type="match status" value="1"/>
</dbReference>
<feature type="domain" description="ABC transporter" evidence="3">
    <location>
        <begin position="4"/>
        <end position="207"/>
    </location>
</feature>
<evidence type="ECO:0000313" key="5">
    <source>
        <dbReference type="Proteomes" id="UP000515913"/>
    </source>
</evidence>
<dbReference type="Proteomes" id="UP000515913">
    <property type="component" value="Chromosome"/>
</dbReference>
<dbReference type="Pfam" id="PF00005">
    <property type="entry name" value="ABC_tran"/>
    <property type="match status" value="1"/>
</dbReference>
<dbReference type="InterPro" id="IPR027417">
    <property type="entry name" value="P-loop_NTPase"/>
</dbReference>
<evidence type="ECO:0000256" key="2">
    <source>
        <dbReference type="ARBA" id="ARBA00022840"/>
    </source>
</evidence>
<dbReference type="SUPFAM" id="SSF52540">
    <property type="entry name" value="P-loop containing nucleoside triphosphate hydrolases"/>
    <property type="match status" value="1"/>
</dbReference>
<dbReference type="InterPro" id="IPR003439">
    <property type="entry name" value="ABC_transporter-like_ATP-bd"/>
</dbReference>